<reference evidence="1" key="1">
    <citation type="submission" date="2014-07" db="EMBL/GenBank/DDBJ databases">
        <title>Identification of a novel salt tolerance gene in wild soybean by whole-genome sequencing.</title>
        <authorList>
            <person name="Lam H.-M."/>
            <person name="Qi X."/>
            <person name="Li M.-W."/>
            <person name="Liu X."/>
            <person name="Xie M."/>
            <person name="Ni M."/>
            <person name="Xu X."/>
        </authorList>
    </citation>
    <scope>NUCLEOTIDE SEQUENCE [LARGE SCALE GENOMIC DNA]</scope>
    <source>
        <tissue evidence="1">Root</tissue>
    </source>
</reference>
<organism evidence="1">
    <name type="scientific">Glycine soja</name>
    <name type="common">Wild soybean</name>
    <dbReference type="NCBI Taxonomy" id="3848"/>
    <lineage>
        <taxon>Eukaryota</taxon>
        <taxon>Viridiplantae</taxon>
        <taxon>Streptophyta</taxon>
        <taxon>Embryophyta</taxon>
        <taxon>Tracheophyta</taxon>
        <taxon>Spermatophyta</taxon>
        <taxon>Magnoliopsida</taxon>
        <taxon>eudicotyledons</taxon>
        <taxon>Gunneridae</taxon>
        <taxon>Pentapetalae</taxon>
        <taxon>rosids</taxon>
        <taxon>fabids</taxon>
        <taxon>Fabales</taxon>
        <taxon>Fabaceae</taxon>
        <taxon>Papilionoideae</taxon>
        <taxon>50 kb inversion clade</taxon>
        <taxon>NPAAA clade</taxon>
        <taxon>indigoferoid/millettioid clade</taxon>
        <taxon>Phaseoleae</taxon>
        <taxon>Glycine</taxon>
        <taxon>Glycine subgen. Soja</taxon>
    </lineage>
</organism>
<protein>
    <submittedName>
        <fullName evidence="1">Uncharacterized protein</fullName>
    </submittedName>
</protein>
<dbReference type="AlphaFoldDB" id="A0A0B2QD57"/>
<sequence>MAADEPAFASITITKANHLRFLHLPQTLAAKAKYPTSDTYFPTSTHHTIITERNPFLRLHLLSL</sequence>
<dbReference type="Proteomes" id="UP000053555">
    <property type="component" value="Unassembled WGS sequence"/>
</dbReference>
<dbReference type="EMBL" id="KN659169">
    <property type="protein sequence ID" value="KHN19205.1"/>
    <property type="molecule type" value="Genomic_DNA"/>
</dbReference>
<accession>A0A0B2QD57</accession>
<name>A0A0B2QD57_GLYSO</name>
<gene>
    <name evidence="1" type="ORF">glysoja_041557</name>
</gene>
<proteinExistence type="predicted"/>
<evidence type="ECO:0000313" key="1">
    <source>
        <dbReference type="EMBL" id="KHN19205.1"/>
    </source>
</evidence>